<dbReference type="PANTHER" id="PTHR43794">
    <property type="entry name" value="AMINOHYDROLASE SSNA-RELATED"/>
    <property type="match status" value="1"/>
</dbReference>
<dbReference type="Pfam" id="PF01979">
    <property type="entry name" value="Amidohydro_1"/>
    <property type="match status" value="1"/>
</dbReference>
<dbReference type="SUPFAM" id="SSF51338">
    <property type="entry name" value="Composite domain of metallo-dependent hydrolases"/>
    <property type="match status" value="1"/>
</dbReference>
<dbReference type="InterPro" id="IPR006680">
    <property type="entry name" value="Amidohydro-rel"/>
</dbReference>
<dbReference type="KEGG" id="ntp:CRH09_20085"/>
<dbReference type="PANTHER" id="PTHR43794:SF5">
    <property type="entry name" value="CHLOROHYDROLASE FAMILY PROTEIN"/>
    <property type="match status" value="1"/>
</dbReference>
<keyword evidence="2" id="KW-0378">Hydrolase</keyword>
<evidence type="ECO:0000313" key="2">
    <source>
        <dbReference type="EMBL" id="ATL68143.1"/>
    </source>
</evidence>
<protein>
    <submittedName>
        <fullName evidence="2">Amidohydrolase</fullName>
    </submittedName>
</protein>
<dbReference type="Proteomes" id="UP000221961">
    <property type="component" value="Chromosome"/>
</dbReference>
<dbReference type="Gene3D" id="3.20.20.140">
    <property type="entry name" value="Metal-dependent hydrolases"/>
    <property type="match status" value="1"/>
</dbReference>
<accession>A0A291RKP8</accession>
<sequence length="427" mass="44464">MFMDRLLVRNARYVIDVDPAPVVRPATDVLVEDGVIAAVGRDLSADAQVLDATDRIVLPGFVDTHRHTWQAALRASTVDVDLFGYLDRAHAAGARFTPDEMRASVLAGALEAIDSGITTLQDFSHALYTPDHADATIDALRAAGLRAVFGYGAPFRAQSRDLEDVRRVRAEHFSTDEQLVTMAYAPLGPSYSDAEAVREDWLLARELGVPITTHVGAGPVAQRPIAALREAGLLTPGTLYVHGNSLPDDELRFIADSGGAVAITPAVEAQMGHGAPMLGRLAAAGVTTGLGVDVVTAVAGDMFSLMRAALLSAYLGAGRRPTVADILYTATLGGATALGLQDRIGSLTIGKQADLILIDAAAVNTAPVDHDPVAAVVTSAHPGNVDTVVVAGRVVKHRGRLLNSSRHRRLSGVAGVAGPGAGVGGSQ</sequence>
<dbReference type="AlphaFoldDB" id="A0A291RKP8"/>
<dbReference type="Gene3D" id="2.30.40.10">
    <property type="entry name" value="Urease, subunit C, domain 1"/>
    <property type="match status" value="1"/>
</dbReference>
<reference evidence="2 3" key="1">
    <citation type="submission" date="2017-10" db="EMBL/GenBank/DDBJ databases">
        <title>Comparative genomics between pathogenic Norcardia.</title>
        <authorList>
            <person name="Zeng L."/>
        </authorList>
    </citation>
    <scope>NUCLEOTIDE SEQUENCE [LARGE SCALE GENOMIC DNA]</scope>
    <source>
        <strain evidence="2 3">NC_YFY_NT001</strain>
    </source>
</reference>
<dbReference type="NCBIfam" id="NF006056">
    <property type="entry name" value="PRK08204.1"/>
    <property type="match status" value="1"/>
</dbReference>
<dbReference type="InterPro" id="IPR011059">
    <property type="entry name" value="Metal-dep_hydrolase_composite"/>
</dbReference>
<name>A0A291RKP8_9NOCA</name>
<dbReference type="GO" id="GO:0016810">
    <property type="term" value="F:hydrolase activity, acting on carbon-nitrogen (but not peptide) bonds"/>
    <property type="evidence" value="ECO:0007669"/>
    <property type="project" value="InterPro"/>
</dbReference>
<organism evidence="2 3">
    <name type="scientific">Nocardia terpenica</name>
    <dbReference type="NCBI Taxonomy" id="455432"/>
    <lineage>
        <taxon>Bacteria</taxon>
        <taxon>Bacillati</taxon>
        <taxon>Actinomycetota</taxon>
        <taxon>Actinomycetes</taxon>
        <taxon>Mycobacteriales</taxon>
        <taxon>Nocardiaceae</taxon>
        <taxon>Nocardia</taxon>
    </lineage>
</organism>
<dbReference type="SUPFAM" id="SSF51556">
    <property type="entry name" value="Metallo-dependent hydrolases"/>
    <property type="match status" value="1"/>
</dbReference>
<dbReference type="InterPro" id="IPR050287">
    <property type="entry name" value="MTA/SAH_deaminase"/>
</dbReference>
<dbReference type="InterPro" id="IPR032466">
    <property type="entry name" value="Metal_Hydrolase"/>
</dbReference>
<proteinExistence type="predicted"/>
<evidence type="ECO:0000259" key="1">
    <source>
        <dbReference type="Pfam" id="PF01979"/>
    </source>
</evidence>
<gene>
    <name evidence="2" type="ORF">CRH09_20085</name>
</gene>
<feature type="domain" description="Amidohydrolase-related" evidence="1">
    <location>
        <begin position="56"/>
        <end position="395"/>
    </location>
</feature>
<dbReference type="EMBL" id="CP023778">
    <property type="protein sequence ID" value="ATL68143.1"/>
    <property type="molecule type" value="Genomic_DNA"/>
</dbReference>
<evidence type="ECO:0000313" key="3">
    <source>
        <dbReference type="Proteomes" id="UP000221961"/>
    </source>
</evidence>